<dbReference type="PANTHER" id="PTHR38011">
    <property type="entry name" value="DIHYDROFOLATE REDUCTASE FAMILY PROTEIN (AFU_ORTHOLOGUE AFUA_8G06820)"/>
    <property type="match status" value="1"/>
</dbReference>
<dbReference type="RefSeq" id="WP_375356478.1">
    <property type="nucleotide sequence ID" value="NZ_JBHHMI010000014.1"/>
</dbReference>
<evidence type="ECO:0000259" key="1">
    <source>
        <dbReference type="Pfam" id="PF01872"/>
    </source>
</evidence>
<sequence length="178" mass="19282">MKAILWATLTANGNYAQSSPENPPKQEALNDFAAHAKAAGNFIVGRRTFEAMQDPNRVPQEEEANTDGPFAGMDIVVISSSIHDIPGVTVVRSPQEALNYLRQKGHQTALISGGADVHNTFLSQGLVDEVIFNVAPVLEGKGLNLLIDQNNYGYMHVQLLDCKPLGGGVVQLRYAIDR</sequence>
<gene>
    <name evidence="2" type="ORF">ACE41H_16185</name>
</gene>
<dbReference type="Pfam" id="PF01872">
    <property type="entry name" value="RibD_C"/>
    <property type="match status" value="1"/>
</dbReference>
<proteinExistence type="predicted"/>
<evidence type="ECO:0000313" key="3">
    <source>
        <dbReference type="Proteomes" id="UP001580346"/>
    </source>
</evidence>
<accession>A0ABV5AVT8</accession>
<dbReference type="EMBL" id="JBHHMI010000014">
    <property type="protein sequence ID" value="MFB5268303.1"/>
    <property type="molecule type" value="Genomic_DNA"/>
</dbReference>
<comment type="caution">
    <text evidence="2">The sequence shown here is derived from an EMBL/GenBank/DDBJ whole genome shotgun (WGS) entry which is preliminary data.</text>
</comment>
<dbReference type="PANTHER" id="PTHR38011:SF11">
    <property type="entry name" value="2,5-DIAMINO-6-RIBOSYLAMINO-4(3H)-PYRIMIDINONE 5'-PHOSPHATE REDUCTASE"/>
    <property type="match status" value="1"/>
</dbReference>
<evidence type="ECO:0000313" key="2">
    <source>
        <dbReference type="EMBL" id="MFB5268303.1"/>
    </source>
</evidence>
<dbReference type="InterPro" id="IPR024072">
    <property type="entry name" value="DHFR-like_dom_sf"/>
</dbReference>
<protein>
    <submittedName>
        <fullName evidence="2">Dihydrofolate reductase family protein</fullName>
    </submittedName>
</protein>
<keyword evidence="3" id="KW-1185">Reference proteome</keyword>
<dbReference type="Proteomes" id="UP001580346">
    <property type="component" value="Unassembled WGS sequence"/>
</dbReference>
<organism evidence="2 3">
    <name type="scientific">Paenibacillus enshidis</name>
    <dbReference type="NCBI Taxonomy" id="1458439"/>
    <lineage>
        <taxon>Bacteria</taxon>
        <taxon>Bacillati</taxon>
        <taxon>Bacillota</taxon>
        <taxon>Bacilli</taxon>
        <taxon>Bacillales</taxon>
        <taxon>Paenibacillaceae</taxon>
        <taxon>Paenibacillus</taxon>
    </lineage>
</organism>
<name>A0ABV5AVT8_9BACL</name>
<dbReference type="SUPFAM" id="SSF53597">
    <property type="entry name" value="Dihydrofolate reductase-like"/>
    <property type="match status" value="1"/>
</dbReference>
<feature type="domain" description="Bacterial bifunctional deaminase-reductase C-terminal" evidence="1">
    <location>
        <begin position="21"/>
        <end position="170"/>
    </location>
</feature>
<dbReference type="InterPro" id="IPR002734">
    <property type="entry name" value="RibDG_C"/>
</dbReference>
<dbReference type="Gene3D" id="3.40.430.10">
    <property type="entry name" value="Dihydrofolate Reductase, subunit A"/>
    <property type="match status" value="1"/>
</dbReference>
<dbReference type="InterPro" id="IPR050765">
    <property type="entry name" value="Riboflavin_Biosynth_HTPR"/>
</dbReference>
<reference evidence="2 3" key="1">
    <citation type="submission" date="2024-09" db="EMBL/GenBank/DDBJ databases">
        <title>Paenibacillus zeirhizospherea sp. nov., isolated from surface of the maize (Zea mays) roots in a horticulture field, Hungary.</title>
        <authorList>
            <person name="Marton D."/>
            <person name="Farkas M."/>
            <person name="Bedics A."/>
            <person name="Toth E."/>
            <person name="Tancsics A."/>
            <person name="Boka K."/>
            <person name="Maroti G."/>
            <person name="Kriszt B."/>
            <person name="Cserhati M."/>
        </authorList>
    </citation>
    <scope>NUCLEOTIDE SEQUENCE [LARGE SCALE GENOMIC DNA]</scope>
    <source>
        <strain evidence="2 3">KCTC 33519</strain>
    </source>
</reference>